<protein>
    <recommendedName>
        <fullName evidence="5">Zn(2)-C6 fungal-type domain-containing protein</fullName>
    </recommendedName>
</protein>
<keyword evidence="7" id="KW-1185">Reference proteome</keyword>
<dbReference type="EMBL" id="KN831772">
    <property type="protein sequence ID" value="KIM45054.1"/>
    <property type="molecule type" value="Genomic_DNA"/>
</dbReference>
<evidence type="ECO:0000256" key="3">
    <source>
        <dbReference type="ARBA" id="ARBA00023242"/>
    </source>
</evidence>
<dbReference type="InterPro" id="IPR036864">
    <property type="entry name" value="Zn2-C6_fun-type_DNA-bd_sf"/>
</dbReference>
<evidence type="ECO:0000259" key="5">
    <source>
        <dbReference type="PROSITE" id="PS50048"/>
    </source>
</evidence>
<dbReference type="Pfam" id="PF00172">
    <property type="entry name" value="Zn_clus"/>
    <property type="match status" value="1"/>
</dbReference>
<evidence type="ECO:0000256" key="4">
    <source>
        <dbReference type="SAM" id="MobiDB-lite"/>
    </source>
</evidence>
<dbReference type="AlphaFoldDB" id="A0A0C3CLQ5"/>
<reference evidence="6 7" key="1">
    <citation type="submission" date="2014-04" db="EMBL/GenBank/DDBJ databases">
        <authorList>
            <consortium name="DOE Joint Genome Institute"/>
            <person name="Kuo A."/>
            <person name="Gay G."/>
            <person name="Dore J."/>
            <person name="Kohler A."/>
            <person name="Nagy L.G."/>
            <person name="Floudas D."/>
            <person name="Copeland A."/>
            <person name="Barry K.W."/>
            <person name="Cichocki N."/>
            <person name="Veneault-Fourrey C."/>
            <person name="LaButti K."/>
            <person name="Lindquist E.A."/>
            <person name="Lipzen A."/>
            <person name="Lundell T."/>
            <person name="Morin E."/>
            <person name="Murat C."/>
            <person name="Sun H."/>
            <person name="Tunlid A."/>
            <person name="Henrissat B."/>
            <person name="Grigoriev I.V."/>
            <person name="Hibbett D.S."/>
            <person name="Martin F."/>
            <person name="Nordberg H.P."/>
            <person name="Cantor M.N."/>
            <person name="Hua S.X."/>
        </authorList>
    </citation>
    <scope>NUCLEOTIDE SEQUENCE [LARGE SCALE GENOMIC DNA]</scope>
    <source>
        <strain evidence="7">h7</strain>
    </source>
</reference>
<dbReference type="Pfam" id="PF04082">
    <property type="entry name" value="Fungal_trans"/>
    <property type="match status" value="1"/>
</dbReference>
<dbReference type="InterPro" id="IPR050613">
    <property type="entry name" value="Sec_Metabolite_Reg"/>
</dbReference>
<dbReference type="GO" id="GO:0000981">
    <property type="term" value="F:DNA-binding transcription factor activity, RNA polymerase II-specific"/>
    <property type="evidence" value="ECO:0007669"/>
    <property type="project" value="InterPro"/>
</dbReference>
<dbReference type="PANTHER" id="PTHR31001">
    <property type="entry name" value="UNCHARACTERIZED TRANSCRIPTIONAL REGULATORY PROTEIN"/>
    <property type="match status" value="1"/>
</dbReference>
<dbReference type="CDD" id="cd12148">
    <property type="entry name" value="fungal_TF_MHR"/>
    <property type="match status" value="1"/>
</dbReference>
<feature type="domain" description="Zn(2)-C6 fungal-type" evidence="5">
    <location>
        <begin position="26"/>
        <end position="57"/>
    </location>
</feature>
<dbReference type="HOGENOM" id="CLU_015247_0_0_1"/>
<sequence length="725" mass="80848">MDPPESPQGGKCVVKEKKTRRRLRLSCVECTKRRQKCDRNHPCSLCVSRGVAHLCRWETVPLARPAPARPPASALREATLSDQSTVIARLKQRIAVLEDELERAREQSSSPNPSNMSIPPSTDTGGSSTSSPSQLSGQQSPKNCFAECLQRVTDNTLVDLDPFPLDDDAYGVTSTLAQISLAHHGEFIGRGSLLCALHSVTTRKTPRFLYAKSTDAISGLKDPVEKFSDMPFIRTIEELVSGLPSMLVVETLTAAFFLEVNWRYGIPEEWFRGTRSQMWASLQNRETAASRINANWLMLLFAILASAPQSAYKEIKHYASTRSSDDYFMCAMMARRIVEDEHLCVPTASFMDSAADGTVLGCLATPLLCDYLAQRGLVSEAWKLVGQGIRNALSVGMHRDPEWKLWQMMSADEKLLRRRAWWGLFMSDKTYAYFLSRPQTLRPEVFDVSLSSPMNADGTRNLFNVGQNHIVGLMELLGEAIEKCLSVEFPSAFVYFDMDHKLQEWEARLPPEYQFKSDVKVLPELNLAEKKILARQRYILHTWYLIGRLKLHLASTTGQGRAPQPPGITRRGVEECISLSIELIEFQTAAFDAYTGFEGDLSAPVYPGTCWLFEGCLSLFEASVALVTIMTQLTWVEKVAHANAALDSAVRVFHAVSQREDGKTGETATRALEVLVTIRGKYWQDTGTLVQLPKIKDDPEQVGASLMNLDKADAGSRSLANIYAE</sequence>
<evidence type="ECO:0000256" key="2">
    <source>
        <dbReference type="ARBA" id="ARBA00022723"/>
    </source>
</evidence>
<dbReference type="Gene3D" id="4.10.240.10">
    <property type="entry name" value="Zn(2)-C6 fungal-type DNA-binding domain"/>
    <property type="match status" value="1"/>
</dbReference>
<evidence type="ECO:0000313" key="7">
    <source>
        <dbReference type="Proteomes" id="UP000053424"/>
    </source>
</evidence>
<proteinExistence type="predicted"/>
<dbReference type="OrthoDB" id="3364175at2759"/>
<keyword evidence="2" id="KW-0479">Metal-binding</keyword>
<dbReference type="SMART" id="SM00906">
    <property type="entry name" value="Fungal_trans"/>
    <property type="match status" value="1"/>
</dbReference>
<dbReference type="Proteomes" id="UP000053424">
    <property type="component" value="Unassembled WGS sequence"/>
</dbReference>
<feature type="compositionally biased region" description="Low complexity" evidence="4">
    <location>
        <begin position="108"/>
        <end position="139"/>
    </location>
</feature>
<evidence type="ECO:0000256" key="1">
    <source>
        <dbReference type="ARBA" id="ARBA00004123"/>
    </source>
</evidence>
<evidence type="ECO:0000313" key="6">
    <source>
        <dbReference type="EMBL" id="KIM45054.1"/>
    </source>
</evidence>
<dbReference type="PANTHER" id="PTHR31001:SF87">
    <property type="entry name" value="COL-21"/>
    <property type="match status" value="1"/>
</dbReference>
<dbReference type="GO" id="GO:0008270">
    <property type="term" value="F:zinc ion binding"/>
    <property type="evidence" value="ECO:0007669"/>
    <property type="project" value="InterPro"/>
</dbReference>
<comment type="subcellular location">
    <subcellularLocation>
        <location evidence="1">Nucleus</location>
    </subcellularLocation>
</comment>
<reference evidence="7" key="2">
    <citation type="submission" date="2015-01" db="EMBL/GenBank/DDBJ databases">
        <title>Evolutionary Origins and Diversification of the Mycorrhizal Mutualists.</title>
        <authorList>
            <consortium name="DOE Joint Genome Institute"/>
            <consortium name="Mycorrhizal Genomics Consortium"/>
            <person name="Kohler A."/>
            <person name="Kuo A."/>
            <person name="Nagy L.G."/>
            <person name="Floudas D."/>
            <person name="Copeland A."/>
            <person name="Barry K.W."/>
            <person name="Cichocki N."/>
            <person name="Veneault-Fourrey C."/>
            <person name="LaButti K."/>
            <person name="Lindquist E.A."/>
            <person name="Lipzen A."/>
            <person name="Lundell T."/>
            <person name="Morin E."/>
            <person name="Murat C."/>
            <person name="Riley R."/>
            <person name="Ohm R."/>
            <person name="Sun H."/>
            <person name="Tunlid A."/>
            <person name="Henrissat B."/>
            <person name="Grigoriev I.V."/>
            <person name="Hibbett D.S."/>
            <person name="Martin F."/>
        </authorList>
    </citation>
    <scope>NUCLEOTIDE SEQUENCE [LARGE SCALE GENOMIC DNA]</scope>
    <source>
        <strain evidence="7">h7</strain>
    </source>
</reference>
<organism evidence="6 7">
    <name type="scientific">Hebeloma cylindrosporum</name>
    <dbReference type="NCBI Taxonomy" id="76867"/>
    <lineage>
        <taxon>Eukaryota</taxon>
        <taxon>Fungi</taxon>
        <taxon>Dikarya</taxon>
        <taxon>Basidiomycota</taxon>
        <taxon>Agaricomycotina</taxon>
        <taxon>Agaricomycetes</taxon>
        <taxon>Agaricomycetidae</taxon>
        <taxon>Agaricales</taxon>
        <taxon>Agaricineae</taxon>
        <taxon>Hymenogastraceae</taxon>
        <taxon>Hebeloma</taxon>
    </lineage>
</organism>
<dbReference type="GO" id="GO:0003677">
    <property type="term" value="F:DNA binding"/>
    <property type="evidence" value="ECO:0007669"/>
    <property type="project" value="InterPro"/>
</dbReference>
<name>A0A0C3CLQ5_HEBCY</name>
<dbReference type="SUPFAM" id="SSF57701">
    <property type="entry name" value="Zn2/Cys6 DNA-binding domain"/>
    <property type="match status" value="1"/>
</dbReference>
<dbReference type="InterPro" id="IPR001138">
    <property type="entry name" value="Zn2Cys6_DnaBD"/>
</dbReference>
<dbReference type="GO" id="GO:0005634">
    <property type="term" value="C:nucleus"/>
    <property type="evidence" value="ECO:0007669"/>
    <property type="project" value="UniProtKB-SubCell"/>
</dbReference>
<dbReference type="STRING" id="686832.A0A0C3CLQ5"/>
<gene>
    <name evidence="6" type="ORF">M413DRAFT_328416</name>
</gene>
<dbReference type="InterPro" id="IPR007219">
    <property type="entry name" value="XnlR_reg_dom"/>
</dbReference>
<keyword evidence="3" id="KW-0539">Nucleus</keyword>
<accession>A0A0C3CLQ5</accession>
<feature type="region of interest" description="Disordered" evidence="4">
    <location>
        <begin position="101"/>
        <end position="139"/>
    </location>
</feature>
<dbReference type="PROSITE" id="PS00463">
    <property type="entry name" value="ZN2_CY6_FUNGAL_1"/>
    <property type="match status" value="1"/>
</dbReference>
<dbReference type="GO" id="GO:0006351">
    <property type="term" value="P:DNA-templated transcription"/>
    <property type="evidence" value="ECO:0007669"/>
    <property type="project" value="InterPro"/>
</dbReference>
<dbReference type="SMART" id="SM00066">
    <property type="entry name" value="GAL4"/>
    <property type="match status" value="1"/>
</dbReference>
<dbReference type="PROSITE" id="PS50048">
    <property type="entry name" value="ZN2_CY6_FUNGAL_2"/>
    <property type="match status" value="1"/>
</dbReference>